<comment type="caution">
    <text evidence="1">The sequence shown here is derived from an EMBL/GenBank/DDBJ whole genome shotgun (WGS) entry which is preliminary data.</text>
</comment>
<accession>A0ABD4TRT5</accession>
<reference evidence="1 2" key="1">
    <citation type="submission" date="2021-04" db="EMBL/GenBank/DDBJ databases">
        <title>Corynebacterium genitalium sp. nov. and Corynebacterium genitalium sp. nov., two new species of the genus Corynebacterium.</title>
        <authorList>
            <person name="Jaen-Luchoro D."/>
            <person name="Pinyeiro-Iglesias B."/>
            <person name="Al-Shaer S."/>
            <person name="Karlsson R."/>
            <person name="Gonzales-Siles L."/>
            <person name="Cardew S."/>
            <person name="Jensie-Markopolous S."/>
            <person name="Ohlen M."/>
            <person name="Inganas E."/>
            <person name="Moore E.R.B."/>
        </authorList>
    </citation>
    <scope>NUCLEOTIDE SEQUENCE [LARGE SCALE GENOMIC DNA]</scope>
    <source>
        <strain evidence="1 2">CCUG 55013</strain>
    </source>
</reference>
<protein>
    <submittedName>
        <fullName evidence="1">PorH family porin</fullName>
    </submittedName>
</protein>
<dbReference type="NCBIfam" id="NF033938">
    <property type="entry name" value="porH_2"/>
    <property type="match status" value="1"/>
</dbReference>
<evidence type="ECO:0000313" key="1">
    <source>
        <dbReference type="EMBL" id="MCQ4615022.1"/>
    </source>
</evidence>
<name>A0ABD4TRT5_9CORY</name>
<dbReference type="EMBL" id="JAGPYW010000015">
    <property type="protein sequence ID" value="MCQ4615022.1"/>
    <property type="molecule type" value="Genomic_DNA"/>
</dbReference>
<sequence length="46" mass="5121">MDLAVITDALKDFSTFAGNIVKLFRLIPDLLINFGELGQKKTELPN</sequence>
<dbReference type="RefSeq" id="WP_256001330.1">
    <property type="nucleotide sequence ID" value="NZ_JAGPYV010000009.1"/>
</dbReference>
<dbReference type="AlphaFoldDB" id="A0ABD4TRT5"/>
<gene>
    <name evidence="1" type="ORF">KBX22_09830</name>
</gene>
<proteinExistence type="predicted"/>
<organism evidence="1 2">
    <name type="scientific">Corynebacterium pseudogenitalium</name>
    <dbReference type="NCBI Taxonomy" id="38303"/>
    <lineage>
        <taxon>Bacteria</taxon>
        <taxon>Bacillati</taxon>
        <taxon>Actinomycetota</taxon>
        <taxon>Actinomycetes</taxon>
        <taxon>Mycobacteriales</taxon>
        <taxon>Corynebacteriaceae</taxon>
        <taxon>Corynebacterium</taxon>
    </lineage>
</organism>
<evidence type="ECO:0000313" key="2">
    <source>
        <dbReference type="Proteomes" id="UP001205080"/>
    </source>
</evidence>
<dbReference type="Proteomes" id="UP001205080">
    <property type="component" value="Unassembled WGS sequence"/>
</dbReference>